<evidence type="ECO:0000313" key="2">
    <source>
        <dbReference type="EMBL" id="QTG01674.1"/>
    </source>
</evidence>
<proteinExistence type="predicted"/>
<reference evidence="1 4" key="1">
    <citation type="journal article" date="2020" name="Science">
        <title>Unexpected conservation and global transmission of agrobacterial virulence plasmids.</title>
        <authorList>
            <person name="Weisberg A.J."/>
            <person name="Davis E.W. 2nd"/>
            <person name="Tabima J."/>
            <person name="Belcher M.S."/>
            <person name="Miller M."/>
            <person name="Kuo C.H."/>
            <person name="Loper J.E."/>
            <person name="Grunwald N.J."/>
            <person name="Putnam M.L."/>
            <person name="Chang J.H."/>
        </authorList>
    </citation>
    <scope>NUCLEOTIDE SEQUENCE [LARGE SCALE GENOMIC DNA]</scope>
    <source>
        <strain evidence="1 4">A19/93</strain>
    </source>
</reference>
<evidence type="ECO:0000313" key="3">
    <source>
        <dbReference type="Proteomes" id="UP000663912"/>
    </source>
</evidence>
<dbReference type="AlphaFoldDB" id="A0AAE7UQJ8"/>
<gene>
    <name evidence="1" type="ORF">G6L72_17245</name>
    <name evidence="2" type="ORF">G6M88_17690</name>
</gene>
<name>A0AAE7UQJ8_9HYPH</name>
<keyword evidence="4" id="KW-1185">Reference proteome</keyword>
<dbReference type="KEGG" id="arui:G6M88_17690"/>
<evidence type="ECO:0000313" key="1">
    <source>
        <dbReference type="EMBL" id="NTF38451.1"/>
    </source>
</evidence>
<organism evidence="2 3">
    <name type="scientific">Agrobacterium rubi</name>
    <dbReference type="NCBI Taxonomy" id="28099"/>
    <lineage>
        <taxon>Bacteria</taxon>
        <taxon>Pseudomonadati</taxon>
        <taxon>Pseudomonadota</taxon>
        <taxon>Alphaproteobacteria</taxon>
        <taxon>Hyphomicrobiales</taxon>
        <taxon>Rhizobiaceae</taxon>
        <taxon>Rhizobium/Agrobacterium group</taxon>
        <taxon>Agrobacterium</taxon>
    </lineage>
</organism>
<dbReference type="Proteomes" id="UP000822331">
    <property type="component" value="Unassembled WGS sequence"/>
</dbReference>
<reference evidence="2" key="2">
    <citation type="submission" date="2020-02" db="EMBL/GenBank/DDBJ databases">
        <title>Unexpected conservation and global transmission of agrobacterial virulence plasmids.</title>
        <authorList>
            <person name="Weisberg A.J."/>
            <person name="Davis E.W. II"/>
            <person name="Tabima J.R."/>
            <person name="Belcher M.S."/>
            <person name="Miller M."/>
            <person name="Kuo C.-H."/>
            <person name="Loper J.E."/>
            <person name="Grunwald N.J."/>
            <person name="Putnam M.L."/>
            <person name="Chang J.H."/>
        </authorList>
    </citation>
    <scope>NUCLEOTIDE SEQUENCE</scope>
    <source>
        <strain evidence="2">W2/73</strain>
    </source>
</reference>
<dbReference type="EMBL" id="CP049207">
    <property type="protein sequence ID" value="QTG01674.1"/>
    <property type="molecule type" value="Genomic_DNA"/>
</dbReference>
<dbReference type="EMBL" id="JAAMCP010000010">
    <property type="protein sequence ID" value="NTF38451.1"/>
    <property type="molecule type" value="Genomic_DNA"/>
</dbReference>
<dbReference type="RefSeq" id="WP_065700325.1">
    <property type="nucleotide sequence ID" value="NZ_CP049207.1"/>
</dbReference>
<sequence>MHDMTMSEALKDPLIRKMLRADKVSLRMFATLLETAAKERTRNLVAKSWEKCALPTMSAEKQGWRCDAQ</sequence>
<protein>
    <submittedName>
        <fullName evidence="2">Uncharacterized protein</fullName>
    </submittedName>
</protein>
<dbReference type="Proteomes" id="UP000663912">
    <property type="component" value="Chromosome 2"/>
</dbReference>
<evidence type="ECO:0000313" key="4">
    <source>
        <dbReference type="Proteomes" id="UP000822331"/>
    </source>
</evidence>
<accession>A0AAE7UQJ8</accession>